<dbReference type="Proteomes" id="UP000535890">
    <property type="component" value="Unassembled WGS sequence"/>
</dbReference>
<proteinExistence type="predicted"/>
<comment type="caution">
    <text evidence="5">The sequence shown here is derived from an EMBL/GenBank/DDBJ whole genome shotgun (WGS) entry which is preliminary data.</text>
</comment>
<evidence type="ECO:0000313" key="5">
    <source>
        <dbReference type="EMBL" id="NYD35341.1"/>
    </source>
</evidence>
<dbReference type="RefSeq" id="WP_179793192.1">
    <property type="nucleotide sequence ID" value="NZ_BAABHP010000004.1"/>
</dbReference>
<reference evidence="5 6" key="1">
    <citation type="submission" date="2020-07" db="EMBL/GenBank/DDBJ databases">
        <title>Sequencing the genomes of 1000 actinobacteria strains.</title>
        <authorList>
            <person name="Klenk H.-P."/>
        </authorList>
    </citation>
    <scope>NUCLEOTIDE SEQUENCE [LARGE SCALE GENOMIC DNA]</scope>
    <source>
        <strain evidence="5 6">DSM 45772</strain>
    </source>
</reference>
<organism evidence="5 6">
    <name type="scientific">Actinomycetospora corticicola</name>
    <dbReference type="NCBI Taxonomy" id="663602"/>
    <lineage>
        <taxon>Bacteria</taxon>
        <taxon>Bacillati</taxon>
        <taxon>Actinomycetota</taxon>
        <taxon>Actinomycetes</taxon>
        <taxon>Pseudonocardiales</taxon>
        <taxon>Pseudonocardiaceae</taxon>
        <taxon>Actinomycetospora</taxon>
    </lineage>
</organism>
<feature type="region of interest" description="Disordered" evidence="2">
    <location>
        <begin position="158"/>
        <end position="181"/>
    </location>
</feature>
<dbReference type="InterPro" id="IPR002130">
    <property type="entry name" value="Cyclophilin-type_PPIase_dom"/>
</dbReference>
<dbReference type="EMBL" id="JACCBN010000001">
    <property type="protein sequence ID" value="NYD35341.1"/>
    <property type="molecule type" value="Genomic_DNA"/>
</dbReference>
<dbReference type="PROSITE" id="PS50072">
    <property type="entry name" value="CSA_PPIASE_2"/>
    <property type="match status" value="1"/>
</dbReference>
<evidence type="ECO:0000259" key="4">
    <source>
        <dbReference type="PROSITE" id="PS50072"/>
    </source>
</evidence>
<feature type="compositionally biased region" description="Polar residues" evidence="2">
    <location>
        <begin position="256"/>
        <end position="265"/>
    </location>
</feature>
<dbReference type="EC" id="5.2.1.8" evidence="5"/>
<dbReference type="PANTHER" id="PTHR45625:SF3">
    <property type="entry name" value="PEPTIDYL-PROLYL CIS-TRANS ISOMERASE B-RELATED"/>
    <property type="match status" value="1"/>
</dbReference>
<comment type="function">
    <text evidence="1">PPIases accelerate the folding of proteins. It catalyzes the cis-trans isomerization of proline imidic peptide bonds in oligopeptides.</text>
</comment>
<dbReference type="Gene3D" id="2.40.100.10">
    <property type="entry name" value="Cyclophilin-like"/>
    <property type="match status" value="1"/>
</dbReference>
<feature type="region of interest" description="Disordered" evidence="2">
    <location>
        <begin position="239"/>
        <end position="265"/>
    </location>
</feature>
<feature type="domain" description="PPIase cyclophilin-type" evidence="4">
    <location>
        <begin position="105"/>
        <end position="263"/>
    </location>
</feature>
<evidence type="ECO:0000313" key="6">
    <source>
        <dbReference type="Proteomes" id="UP000535890"/>
    </source>
</evidence>
<feature type="transmembrane region" description="Helical" evidence="3">
    <location>
        <begin position="33"/>
        <end position="54"/>
    </location>
</feature>
<gene>
    <name evidence="5" type="ORF">BJ983_001443</name>
</gene>
<evidence type="ECO:0000256" key="3">
    <source>
        <dbReference type="SAM" id="Phobius"/>
    </source>
</evidence>
<dbReference type="Pfam" id="PF00160">
    <property type="entry name" value="Pro_isomerase"/>
    <property type="match status" value="1"/>
</dbReference>
<sequence length="265" mass="27609">MPTNEQRRKAAKRKLERQIERRAERARRRRQRLSIIAVGAVVAVLAAGIAIYIATRPSDTTAAPATAAGACTYTADGQASRPVQTPDPNPERTGVVGLTLQTSQGAIPLTLDRAQAPCAVNAVTSLAQQGFYNDTPCHRLTTGEGLKVLQCGDPSGTGSGGPGFRYAEEPPTNLAPSPLGQGASNYARGLVAMAKTSQPDTTGSQFFLVYADSALPPEYTVVGRIAPEGLAVLDKVAAAGTDNSNGDGDGKPRTAVQIQQAQVQS</sequence>
<dbReference type="AlphaFoldDB" id="A0A7Y9DTP8"/>
<keyword evidence="3" id="KW-0472">Membrane</keyword>
<keyword evidence="6" id="KW-1185">Reference proteome</keyword>
<dbReference type="InterPro" id="IPR044666">
    <property type="entry name" value="Cyclophilin_A-like"/>
</dbReference>
<dbReference type="PANTHER" id="PTHR45625">
    <property type="entry name" value="PEPTIDYL-PROLYL CIS-TRANS ISOMERASE-RELATED"/>
    <property type="match status" value="1"/>
</dbReference>
<keyword evidence="5" id="KW-0413">Isomerase</keyword>
<name>A0A7Y9DTP8_9PSEU</name>
<dbReference type="GO" id="GO:0003755">
    <property type="term" value="F:peptidyl-prolyl cis-trans isomerase activity"/>
    <property type="evidence" value="ECO:0007669"/>
    <property type="project" value="UniProtKB-EC"/>
</dbReference>
<evidence type="ECO:0000256" key="2">
    <source>
        <dbReference type="SAM" id="MobiDB-lite"/>
    </source>
</evidence>
<dbReference type="InterPro" id="IPR029000">
    <property type="entry name" value="Cyclophilin-like_dom_sf"/>
</dbReference>
<accession>A0A7Y9DTP8</accession>
<protein>
    <submittedName>
        <fullName evidence="5">Peptidyl-prolyl cis-trans isomerase B (Cyclophilin B)</fullName>
        <ecNumber evidence="5">5.2.1.8</ecNumber>
    </submittedName>
</protein>
<dbReference type="SUPFAM" id="SSF50891">
    <property type="entry name" value="Cyclophilin-like"/>
    <property type="match status" value="1"/>
</dbReference>
<evidence type="ECO:0000256" key="1">
    <source>
        <dbReference type="ARBA" id="ARBA00002388"/>
    </source>
</evidence>
<feature type="region of interest" description="Disordered" evidence="2">
    <location>
        <begin position="1"/>
        <end position="26"/>
    </location>
</feature>
<keyword evidence="3" id="KW-0812">Transmembrane</keyword>
<keyword evidence="3" id="KW-1133">Transmembrane helix</keyword>